<comment type="similarity">
    <text evidence="2">Belongs to the major facilitator superfamily. EmrB family.</text>
</comment>
<feature type="transmembrane region" description="Helical" evidence="8">
    <location>
        <begin position="296"/>
        <end position="316"/>
    </location>
</feature>
<dbReference type="OrthoDB" id="9816041at2"/>
<evidence type="ECO:0000256" key="6">
    <source>
        <dbReference type="ARBA" id="ARBA00022989"/>
    </source>
</evidence>
<sequence>MSSKISKKVYAAILATGLMSFSGVLVETAMNVAFPTLMREFGLATNTVQWMTSIYLLVISVVVPLSAVLKSSFKTKQLFICANLLFFLGLLLDALAPNFPLLLLGRATQGLGTGIALPLMFNIILEQVPAEKIGFMMGFGNLITGVAPALGPTFGGLIINHLGWRYVFCFLMPLIVLSFCLGLYGIQQKSPIVKITPDLLSIALIAILFGGVIYGFSKLSSGNLQLTLLPILIGLAALGLLLIRSKKVAQPILHFEILKNKSFSLQLFGFLLIQLCSLGNAFLLPNYVQMVNGGTATLAGLATMPAGIAGALMSVVGGRLYDEKGARLPIMTGVSLIVIELLAFACLSGHMSNWLICLVYIIYMTGMGMTIGVVMTNALASLKPELSAQGNAFLNTIQQFAGAIGTSLTSAIVAFSQSQAGSKGPGPTALGTQHAFIFLAILAVILWLIFYREIGTEGGAK</sequence>
<keyword evidence="11" id="KW-1185">Reference proteome</keyword>
<feature type="transmembrane region" description="Helical" evidence="8">
    <location>
        <begin position="223"/>
        <end position="243"/>
    </location>
</feature>
<feature type="transmembrane region" description="Helical" evidence="8">
    <location>
        <begin position="165"/>
        <end position="186"/>
    </location>
</feature>
<feature type="transmembrane region" description="Helical" evidence="8">
    <location>
        <begin position="358"/>
        <end position="380"/>
    </location>
</feature>
<dbReference type="Proteomes" id="UP000438120">
    <property type="component" value="Unassembled WGS sequence"/>
</dbReference>
<accession>A0A6A8MDJ5</accession>
<feature type="transmembrane region" description="Helical" evidence="8">
    <location>
        <begin position="435"/>
        <end position="451"/>
    </location>
</feature>
<dbReference type="EMBL" id="VUMX01000004">
    <property type="protein sequence ID" value="MST86509.1"/>
    <property type="molecule type" value="Genomic_DNA"/>
</dbReference>
<evidence type="ECO:0000256" key="5">
    <source>
        <dbReference type="ARBA" id="ARBA00022692"/>
    </source>
</evidence>
<comment type="caution">
    <text evidence="10">The sequence shown here is derived from an EMBL/GenBank/DDBJ whole genome shotgun (WGS) entry which is preliminary data.</text>
</comment>
<keyword evidence="6 8" id="KW-1133">Transmembrane helix</keyword>
<organism evidence="10 11">
    <name type="scientific">Lactobacillus porci</name>
    <dbReference type="NCBI Taxonomy" id="2012477"/>
    <lineage>
        <taxon>Bacteria</taxon>
        <taxon>Bacillati</taxon>
        <taxon>Bacillota</taxon>
        <taxon>Bacilli</taxon>
        <taxon>Lactobacillales</taxon>
        <taxon>Lactobacillaceae</taxon>
        <taxon>Lactobacillus</taxon>
    </lineage>
</organism>
<feature type="domain" description="Major facilitator superfamily (MFS) profile" evidence="9">
    <location>
        <begin position="8"/>
        <end position="458"/>
    </location>
</feature>
<feature type="transmembrane region" description="Helical" evidence="8">
    <location>
        <begin position="392"/>
        <end position="415"/>
    </location>
</feature>
<feature type="transmembrane region" description="Helical" evidence="8">
    <location>
        <begin position="50"/>
        <end position="69"/>
    </location>
</feature>
<dbReference type="Gene3D" id="1.20.1250.20">
    <property type="entry name" value="MFS general substrate transporter like domains"/>
    <property type="match status" value="1"/>
</dbReference>
<keyword evidence="4" id="KW-1003">Cell membrane</keyword>
<evidence type="ECO:0000256" key="1">
    <source>
        <dbReference type="ARBA" id="ARBA00004651"/>
    </source>
</evidence>
<feature type="transmembrane region" description="Helical" evidence="8">
    <location>
        <begin position="9"/>
        <end position="30"/>
    </location>
</feature>
<evidence type="ECO:0000259" key="9">
    <source>
        <dbReference type="PROSITE" id="PS50850"/>
    </source>
</evidence>
<proteinExistence type="inferred from homology"/>
<dbReference type="NCBIfam" id="TIGR00711">
    <property type="entry name" value="efflux_EmrB"/>
    <property type="match status" value="1"/>
</dbReference>
<dbReference type="RefSeq" id="WP_154547339.1">
    <property type="nucleotide sequence ID" value="NZ_VUMX01000004.1"/>
</dbReference>
<evidence type="ECO:0000256" key="8">
    <source>
        <dbReference type="SAM" id="Phobius"/>
    </source>
</evidence>
<evidence type="ECO:0000256" key="4">
    <source>
        <dbReference type="ARBA" id="ARBA00022475"/>
    </source>
</evidence>
<keyword evidence="3" id="KW-0813">Transport</keyword>
<keyword evidence="7 8" id="KW-0472">Membrane</keyword>
<dbReference type="GO" id="GO:0022857">
    <property type="term" value="F:transmembrane transporter activity"/>
    <property type="evidence" value="ECO:0007669"/>
    <property type="project" value="InterPro"/>
</dbReference>
<keyword evidence="5 8" id="KW-0812">Transmembrane</keyword>
<dbReference type="InterPro" id="IPR020846">
    <property type="entry name" value="MFS_dom"/>
</dbReference>
<evidence type="ECO:0000256" key="7">
    <source>
        <dbReference type="ARBA" id="ARBA00023136"/>
    </source>
</evidence>
<dbReference type="GO" id="GO:0005886">
    <property type="term" value="C:plasma membrane"/>
    <property type="evidence" value="ECO:0007669"/>
    <property type="project" value="UniProtKB-SubCell"/>
</dbReference>
<dbReference type="InterPro" id="IPR004638">
    <property type="entry name" value="EmrB-like"/>
</dbReference>
<feature type="transmembrane region" description="Helical" evidence="8">
    <location>
        <begin position="328"/>
        <end position="352"/>
    </location>
</feature>
<feature type="transmembrane region" description="Helical" evidence="8">
    <location>
        <begin position="263"/>
        <end position="284"/>
    </location>
</feature>
<evidence type="ECO:0000256" key="3">
    <source>
        <dbReference type="ARBA" id="ARBA00022448"/>
    </source>
</evidence>
<dbReference type="PROSITE" id="PS50850">
    <property type="entry name" value="MFS"/>
    <property type="match status" value="1"/>
</dbReference>
<dbReference type="PANTHER" id="PTHR42718">
    <property type="entry name" value="MAJOR FACILITATOR SUPERFAMILY MULTIDRUG TRANSPORTER MFSC"/>
    <property type="match status" value="1"/>
</dbReference>
<dbReference type="SUPFAM" id="SSF103473">
    <property type="entry name" value="MFS general substrate transporter"/>
    <property type="match status" value="1"/>
</dbReference>
<name>A0A6A8MDJ5_9LACO</name>
<evidence type="ECO:0000313" key="10">
    <source>
        <dbReference type="EMBL" id="MST86509.1"/>
    </source>
</evidence>
<evidence type="ECO:0000256" key="2">
    <source>
        <dbReference type="ARBA" id="ARBA00008537"/>
    </source>
</evidence>
<reference evidence="10 11" key="1">
    <citation type="submission" date="2019-08" db="EMBL/GenBank/DDBJ databases">
        <title>In-depth cultivation of the pig gut microbiome towards novel bacterial diversity and tailored functional studies.</title>
        <authorList>
            <person name="Wylensek D."/>
            <person name="Hitch T.C.A."/>
            <person name="Clavel T."/>
        </authorList>
    </citation>
    <scope>NUCLEOTIDE SEQUENCE [LARGE SCALE GENOMIC DNA]</scope>
    <source>
        <strain evidence="10 11">Bifido-178-WT-2B</strain>
    </source>
</reference>
<dbReference type="PRINTS" id="PR01036">
    <property type="entry name" value="TCRTETB"/>
</dbReference>
<feature type="transmembrane region" description="Helical" evidence="8">
    <location>
        <begin position="103"/>
        <end position="125"/>
    </location>
</feature>
<evidence type="ECO:0000313" key="11">
    <source>
        <dbReference type="Proteomes" id="UP000438120"/>
    </source>
</evidence>
<dbReference type="Pfam" id="PF07690">
    <property type="entry name" value="MFS_1"/>
    <property type="match status" value="1"/>
</dbReference>
<gene>
    <name evidence="10" type="ORF">FYJ62_02340</name>
</gene>
<comment type="subcellular location">
    <subcellularLocation>
        <location evidence="1">Cell membrane</location>
        <topology evidence="1">Multi-pass membrane protein</topology>
    </subcellularLocation>
</comment>
<dbReference type="Gene3D" id="1.20.1720.10">
    <property type="entry name" value="Multidrug resistance protein D"/>
    <property type="match status" value="1"/>
</dbReference>
<feature type="transmembrane region" description="Helical" evidence="8">
    <location>
        <begin position="198"/>
        <end position="217"/>
    </location>
</feature>
<dbReference type="AlphaFoldDB" id="A0A6A8MDJ5"/>
<feature type="transmembrane region" description="Helical" evidence="8">
    <location>
        <begin position="137"/>
        <end position="159"/>
    </location>
</feature>
<dbReference type="InterPro" id="IPR036259">
    <property type="entry name" value="MFS_trans_sf"/>
</dbReference>
<feature type="transmembrane region" description="Helical" evidence="8">
    <location>
        <begin position="78"/>
        <end position="97"/>
    </location>
</feature>
<protein>
    <submittedName>
        <fullName evidence="10">Multidrug efflux MFS transporter</fullName>
    </submittedName>
</protein>
<dbReference type="PANTHER" id="PTHR42718:SF9">
    <property type="entry name" value="MAJOR FACILITATOR SUPERFAMILY MULTIDRUG TRANSPORTER MFSC"/>
    <property type="match status" value="1"/>
</dbReference>
<dbReference type="InterPro" id="IPR011701">
    <property type="entry name" value="MFS"/>
</dbReference>